<accession>A0A1I2RCP2</accession>
<reference evidence="2 3" key="1">
    <citation type="submission" date="2016-10" db="EMBL/GenBank/DDBJ databases">
        <authorList>
            <person name="de Groot N.N."/>
        </authorList>
    </citation>
    <scope>NUCLEOTIDE SEQUENCE [LARGE SCALE GENOMIC DNA]</scope>
    <source>
        <strain evidence="2 3">OK461</strain>
    </source>
</reference>
<dbReference type="InterPro" id="IPR037523">
    <property type="entry name" value="VOC_core"/>
</dbReference>
<name>A0A1I2RCP2_9ACTN</name>
<evidence type="ECO:0000313" key="2">
    <source>
        <dbReference type="EMBL" id="SFG36377.1"/>
    </source>
</evidence>
<evidence type="ECO:0000259" key="1">
    <source>
        <dbReference type="PROSITE" id="PS51819"/>
    </source>
</evidence>
<dbReference type="Proteomes" id="UP000181942">
    <property type="component" value="Unassembled WGS sequence"/>
</dbReference>
<dbReference type="OrthoDB" id="485032at2"/>
<evidence type="ECO:0000313" key="3">
    <source>
        <dbReference type="Proteomes" id="UP000181942"/>
    </source>
</evidence>
<dbReference type="PANTHER" id="PTHR36437">
    <property type="entry name" value="GLYOXALASE/BLEOMYCIN RESISTANCE PROTEIN/DIOXYGENASE"/>
    <property type="match status" value="1"/>
</dbReference>
<dbReference type="PANTHER" id="PTHR36437:SF2">
    <property type="entry name" value="GLYOXALASE_BLEOMYCIN RESISTANCE PROTEIN_DIOXYGENASE"/>
    <property type="match status" value="1"/>
</dbReference>
<organism evidence="2 3">
    <name type="scientific">Streptomyces mirabilis</name>
    <dbReference type="NCBI Taxonomy" id="68239"/>
    <lineage>
        <taxon>Bacteria</taxon>
        <taxon>Bacillati</taxon>
        <taxon>Actinomycetota</taxon>
        <taxon>Actinomycetes</taxon>
        <taxon>Kitasatosporales</taxon>
        <taxon>Streptomycetaceae</taxon>
        <taxon>Streptomyces</taxon>
    </lineage>
</organism>
<dbReference type="InterPro" id="IPR004360">
    <property type="entry name" value="Glyas_Fos-R_dOase_dom"/>
</dbReference>
<gene>
    <name evidence="2" type="ORF">SAMN02787118_119115</name>
</gene>
<dbReference type="Pfam" id="PF00903">
    <property type="entry name" value="Glyoxalase"/>
    <property type="match status" value="1"/>
</dbReference>
<dbReference type="InterPro" id="IPR029068">
    <property type="entry name" value="Glyas_Bleomycin-R_OHBP_Dase"/>
</dbReference>
<dbReference type="PROSITE" id="PS51819">
    <property type="entry name" value="VOC"/>
    <property type="match status" value="1"/>
</dbReference>
<proteinExistence type="predicted"/>
<sequence>MDLKLEVIVLPVSDVDRARSFYEAAGFRMDADHAVNDDYRVVQFTPPGSECAVIFGKGVTTAQPGSVRGLYLIVPDIEKAHAELSGRGVEMGEVFHDAGGIFQHGHGAQGVTYQGGEAERVPGPHPDRADYGSYATFSDPDGNGWVLQEVRKRAPGR</sequence>
<feature type="domain" description="VOC" evidence="1">
    <location>
        <begin position="4"/>
        <end position="150"/>
    </location>
</feature>
<dbReference type="EMBL" id="FONR01000019">
    <property type="protein sequence ID" value="SFG36377.1"/>
    <property type="molecule type" value="Genomic_DNA"/>
</dbReference>
<dbReference type="Gene3D" id="3.10.180.10">
    <property type="entry name" value="2,3-Dihydroxybiphenyl 1,2-Dioxygenase, domain 1"/>
    <property type="match status" value="1"/>
</dbReference>
<dbReference type="RefSeq" id="WP_075031732.1">
    <property type="nucleotide sequence ID" value="NZ_FONR01000019.1"/>
</dbReference>
<dbReference type="AlphaFoldDB" id="A0A1I2RCP2"/>
<protein>
    <recommendedName>
        <fullName evidence="1">VOC domain-containing protein</fullName>
    </recommendedName>
</protein>
<dbReference type="SUPFAM" id="SSF54593">
    <property type="entry name" value="Glyoxalase/Bleomycin resistance protein/Dihydroxybiphenyl dioxygenase"/>
    <property type="match status" value="1"/>
</dbReference>